<feature type="compositionally biased region" description="Polar residues" evidence="1">
    <location>
        <begin position="366"/>
        <end position="375"/>
    </location>
</feature>
<accession>A0A819NW54</accession>
<name>A0A819NW54_9BILA</name>
<feature type="compositionally biased region" description="Acidic residues" evidence="1">
    <location>
        <begin position="385"/>
        <end position="399"/>
    </location>
</feature>
<organism evidence="2 3">
    <name type="scientific">Rotaria sordida</name>
    <dbReference type="NCBI Taxonomy" id="392033"/>
    <lineage>
        <taxon>Eukaryota</taxon>
        <taxon>Metazoa</taxon>
        <taxon>Spiralia</taxon>
        <taxon>Gnathifera</taxon>
        <taxon>Rotifera</taxon>
        <taxon>Eurotatoria</taxon>
        <taxon>Bdelloidea</taxon>
        <taxon>Philodinida</taxon>
        <taxon>Philodinidae</taxon>
        <taxon>Rotaria</taxon>
    </lineage>
</organism>
<dbReference type="AlphaFoldDB" id="A0A819NW54"/>
<dbReference type="EMBL" id="CAJOBE010006301">
    <property type="protein sequence ID" value="CAF4002967.1"/>
    <property type="molecule type" value="Genomic_DNA"/>
</dbReference>
<protein>
    <submittedName>
        <fullName evidence="2">Uncharacterized protein</fullName>
    </submittedName>
</protein>
<proteinExistence type="predicted"/>
<reference evidence="2" key="1">
    <citation type="submission" date="2021-02" db="EMBL/GenBank/DDBJ databases">
        <authorList>
            <person name="Nowell W R."/>
        </authorList>
    </citation>
    <scope>NUCLEOTIDE SEQUENCE</scope>
</reference>
<feature type="region of interest" description="Disordered" evidence="1">
    <location>
        <begin position="366"/>
        <end position="399"/>
    </location>
</feature>
<gene>
    <name evidence="2" type="ORF">FNK824_LOCUS26049</name>
</gene>
<dbReference type="Proteomes" id="UP000663874">
    <property type="component" value="Unassembled WGS sequence"/>
</dbReference>
<comment type="caution">
    <text evidence="2">The sequence shown here is derived from an EMBL/GenBank/DDBJ whole genome shotgun (WGS) entry which is preliminary data.</text>
</comment>
<sequence>FNKTLNIYPRSELLIENLCQSNGNWYNKLPNLRHFTLKTFILNDVQFVYLKWLLNNLNHVQKLKLRLGSENLCRTDQIIWKSYIDANFVQQYCLPDIINNIIDFDLYICFYCQLLSIDVEKVINSFRYHSLFINRQWTNIKCFYDPIVSYQHLFSTNINMTLQTFNGLVNEPYVFQWPNIHHISIDFNPSLYIFLKQLDETFPNVSSITVYMEYYKSFDEADVQLSLTKPFETGLHNVTDIQFRNITKLTFGHSFYRQNYDCDESIDRKKERAKVLAHLISMPVQLKYLLVEKFQWLLHIIEYAFNQLKTNALSSVQYVEFSISSCHRNSNESANIGKHLVPFLKLHMPHLQTLRLWRPDDFPWTTESSLSNSPSKLVDRTKDYDSEDDNDENNYQEEDSNLEIFDDEYSISSNITDDEEEGYVIASDLSNTERQNFSGCRIYDKVNQQQINKCFRIRVGTSLKYIHKQTACWLLTKSRSHLSNDRLIRVQKSEK</sequence>
<evidence type="ECO:0000313" key="2">
    <source>
        <dbReference type="EMBL" id="CAF4002967.1"/>
    </source>
</evidence>
<feature type="non-terminal residue" evidence="2">
    <location>
        <position position="1"/>
    </location>
</feature>
<evidence type="ECO:0000256" key="1">
    <source>
        <dbReference type="SAM" id="MobiDB-lite"/>
    </source>
</evidence>
<evidence type="ECO:0000313" key="3">
    <source>
        <dbReference type="Proteomes" id="UP000663874"/>
    </source>
</evidence>